<evidence type="ECO:0000313" key="3">
    <source>
        <dbReference type="Proteomes" id="UP000198767"/>
    </source>
</evidence>
<proteinExistence type="predicted"/>
<keyword evidence="3" id="KW-1185">Reference proteome</keyword>
<dbReference type="Proteomes" id="UP000198767">
    <property type="component" value="Unassembled WGS sequence"/>
</dbReference>
<reference evidence="2 3" key="1">
    <citation type="submission" date="2016-10" db="EMBL/GenBank/DDBJ databases">
        <authorList>
            <person name="de Groot N.N."/>
        </authorList>
    </citation>
    <scope>NUCLEOTIDE SEQUENCE [LARGE SCALE GENOMIC DNA]</scope>
    <source>
        <strain evidence="2 3">U95</strain>
    </source>
</reference>
<feature type="compositionally biased region" description="Basic residues" evidence="1">
    <location>
        <begin position="25"/>
        <end position="34"/>
    </location>
</feature>
<dbReference type="STRING" id="1156985.SAMN04488118_103124"/>
<feature type="region of interest" description="Disordered" evidence="1">
    <location>
        <begin position="1"/>
        <end position="85"/>
    </location>
</feature>
<organism evidence="2 3">
    <name type="scientific">Epibacterium ulvae</name>
    <dbReference type="NCBI Taxonomy" id="1156985"/>
    <lineage>
        <taxon>Bacteria</taxon>
        <taxon>Pseudomonadati</taxon>
        <taxon>Pseudomonadota</taxon>
        <taxon>Alphaproteobacteria</taxon>
        <taxon>Rhodobacterales</taxon>
        <taxon>Roseobacteraceae</taxon>
        <taxon>Epibacterium</taxon>
    </lineage>
</organism>
<feature type="compositionally biased region" description="Polar residues" evidence="1">
    <location>
        <begin position="11"/>
        <end position="22"/>
    </location>
</feature>
<accession>A0A1G5Q7R4</accession>
<feature type="region of interest" description="Disordered" evidence="1">
    <location>
        <begin position="176"/>
        <end position="195"/>
    </location>
</feature>
<evidence type="ECO:0000256" key="1">
    <source>
        <dbReference type="SAM" id="MobiDB-lite"/>
    </source>
</evidence>
<gene>
    <name evidence="2" type="ORF">SAMN04488118_103124</name>
</gene>
<feature type="compositionally biased region" description="Acidic residues" evidence="1">
    <location>
        <begin position="365"/>
        <end position="375"/>
    </location>
</feature>
<dbReference type="EMBL" id="FMWG01000003">
    <property type="protein sequence ID" value="SCZ57692.1"/>
    <property type="molecule type" value="Genomic_DNA"/>
</dbReference>
<protein>
    <submittedName>
        <fullName evidence="2">Uncharacterized protein</fullName>
    </submittedName>
</protein>
<feature type="compositionally biased region" description="Low complexity" evidence="1">
    <location>
        <begin position="338"/>
        <end position="364"/>
    </location>
</feature>
<feature type="region of interest" description="Disordered" evidence="1">
    <location>
        <begin position="209"/>
        <end position="450"/>
    </location>
</feature>
<evidence type="ECO:0000313" key="2">
    <source>
        <dbReference type="EMBL" id="SCZ57692.1"/>
    </source>
</evidence>
<feature type="compositionally biased region" description="Polar residues" evidence="1">
    <location>
        <begin position="300"/>
        <end position="318"/>
    </location>
</feature>
<name>A0A1G5Q7R4_9RHOB</name>
<feature type="compositionally biased region" description="Basic and acidic residues" evidence="1">
    <location>
        <begin position="182"/>
        <end position="193"/>
    </location>
</feature>
<dbReference type="AlphaFoldDB" id="A0A1G5Q7R4"/>
<feature type="compositionally biased region" description="Polar residues" evidence="1">
    <location>
        <begin position="248"/>
        <end position="270"/>
    </location>
</feature>
<dbReference type="RefSeq" id="WP_090217148.1">
    <property type="nucleotide sequence ID" value="NZ_FMWG01000003.1"/>
</dbReference>
<sequence length="450" mass="47537">MGIFGLGRAAKQQNIAPSNVEQPSKKKFKLKLKSHAQQAAPAEQKTRKAKHSNPFAEAGRNLKAKMHRSSKPKEPQSAFEMADNMSGKKKRVAEWVAMNPIEAIDLIEAKKLSKSDAKVAEKILSAMGLGQADRAQSAKDAVADTARSNPLLAIKVLESGTNVSAEDREIMETALSEMGLGKSDREQSAKDAVADAAKSNPLLAINVLESGANVSAEDRETMEAALSEMGLGKNDREQQAKASLKEAAQSNPSLSASILDAESSSFSEEQLSIMEEGLSEMGLGKDDRQQSARNALKEAAQSNPLLAQSIIESDTSSFSDDELSLIDEGLSEAGFGQSNPSLAAANTANTSATSNPAVSTSTIDSDLESLSELELSDVLSEPTPTKPAISNRQSQIFGEATGTGPKLARQFPNLPSPPKDLPTSPFASASSLPDLAEEEPVPARSNPIPS</sequence>